<reference evidence="1" key="1">
    <citation type="submission" date="2018-06" db="EMBL/GenBank/DDBJ databases">
        <authorList>
            <person name="Zhirakovskaya E."/>
        </authorList>
    </citation>
    <scope>NUCLEOTIDE SEQUENCE</scope>
</reference>
<gene>
    <name evidence="1" type="ORF">MNBD_GAMMA08-2192</name>
</gene>
<protein>
    <submittedName>
        <fullName evidence="1">Uncharacterized protein</fullName>
    </submittedName>
</protein>
<proteinExistence type="predicted"/>
<evidence type="ECO:0000313" key="1">
    <source>
        <dbReference type="EMBL" id="VAW66866.1"/>
    </source>
</evidence>
<dbReference type="EMBL" id="UOFH01000362">
    <property type="protein sequence ID" value="VAW66866.1"/>
    <property type="molecule type" value="Genomic_DNA"/>
</dbReference>
<organism evidence="1">
    <name type="scientific">hydrothermal vent metagenome</name>
    <dbReference type="NCBI Taxonomy" id="652676"/>
    <lineage>
        <taxon>unclassified sequences</taxon>
        <taxon>metagenomes</taxon>
        <taxon>ecological metagenomes</taxon>
    </lineage>
</organism>
<sequence length="152" mass="17431">MPEIKTLSFPISQWEHLYSLQQAISHQQQLNGCELEISGCISNHDFLQKNDTPVSIKFLLVDSPPNYSLLDSKLYELGVMTLTNQQLETEIKIERAVFEELRKNLMEYGEIDGIHIIVTLGLLCDAEHWAEHWAENKSLQIVQLDYAMKGDA</sequence>
<name>A0A3B0YET8_9ZZZZ</name>
<dbReference type="AlphaFoldDB" id="A0A3B0YET8"/>
<accession>A0A3B0YET8</accession>